<organism evidence="2">
    <name type="scientific">Picea glauca</name>
    <name type="common">White spruce</name>
    <name type="synonym">Pinus glauca</name>
    <dbReference type="NCBI Taxonomy" id="3330"/>
    <lineage>
        <taxon>Eukaryota</taxon>
        <taxon>Viridiplantae</taxon>
        <taxon>Streptophyta</taxon>
        <taxon>Embryophyta</taxon>
        <taxon>Tracheophyta</taxon>
        <taxon>Spermatophyta</taxon>
        <taxon>Pinopsida</taxon>
        <taxon>Pinidae</taxon>
        <taxon>Conifers I</taxon>
        <taxon>Pinales</taxon>
        <taxon>Pinaceae</taxon>
        <taxon>Picea</taxon>
    </lineage>
</organism>
<reference evidence="2" key="1">
    <citation type="journal article" date="2015" name="Genome Biol. Evol.">
        <title>Organellar Genomes of White Spruce (Picea glauca): Assembly and Annotation.</title>
        <authorList>
            <person name="Jackman S.D."/>
            <person name="Warren R.L."/>
            <person name="Gibb E.A."/>
            <person name="Vandervalk B.P."/>
            <person name="Mohamadi H."/>
            <person name="Chu J."/>
            <person name="Raymond A."/>
            <person name="Pleasance S."/>
            <person name="Coope R."/>
            <person name="Wildung M.R."/>
            <person name="Ritland C.E."/>
            <person name="Bousquet J."/>
            <person name="Jones S.J."/>
            <person name="Bohlmann J."/>
            <person name="Birol I."/>
        </authorList>
    </citation>
    <scope>NUCLEOTIDE SEQUENCE [LARGE SCALE GENOMIC DNA]</scope>
    <source>
        <tissue evidence="2">Flushing bud</tissue>
    </source>
</reference>
<feature type="region of interest" description="Disordered" evidence="1">
    <location>
        <begin position="38"/>
        <end position="57"/>
    </location>
</feature>
<comment type="caution">
    <text evidence="2">The sequence shown here is derived from an EMBL/GenBank/DDBJ whole genome shotgun (WGS) entry which is preliminary data.</text>
</comment>
<dbReference type="EMBL" id="LKAM01000001">
    <property type="protein sequence ID" value="KUM50762.1"/>
    <property type="molecule type" value="Genomic_DNA"/>
</dbReference>
<feature type="compositionally biased region" description="Basic residues" evidence="1">
    <location>
        <begin position="39"/>
        <end position="51"/>
    </location>
</feature>
<accession>A0A101M4I5</accession>
<gene>
    <name evidence="2" type="ORF">ABT39_MTgene606</name>
</gene>
<geneLocation type="mitochondrion" evidence="2"/>
<name>A0A101M4I5_PICGL</name>
<keyword evidence="2" id="KW-0496">Mitochondrion</keyword>
<evidence type="ECO:0000256" key="1">
    <source>
        <dbReference type="SAM" id="MobiDB-lite"/>
    </source>
</evidence>
<sequence>MDIFFLDLISPSKMEGTISPLRPDSAGKTLQARLGQASRKARTMNLKRRAHSPLGLS</sequence>
<protein>
    <submittedName>
        <fullName evidence="2">Uncharacterized protein</fullName>
    </submittedName>
</protein>
<proteinExistence type="predicted"/>
<evidence type="ECO:0000313" key="2">
    <source>
        <dbReference type="EMBL" id="KUM50762.1"/>
    </source>
</evidence>
<dbReference type="AlphaFoldDB" id="A0A101M4I5"/>